<dbReference type="Pfam" id="PF00753">
    <property type="entry name" value="Lactamase_B"/>
    <property type="match status" value="1"/>
</dbReference>
<dbReference type="AlphaFoldDB" id="A0A1Y2M5P6"/>
<evidence type="ECO:0000256" key="1">
    <source>
        <dbReference type="ARBA" id="ARBA00022723"/>
    </source>
</evidence>
<name>A0A1Y2M5P6_EPING</name>
<gene>
    <name evidence="4" type="ORF">B5807_03667</name>
</gene>
<reference evidence="4 5" key="1">
    <citation type="journal article" date="2017" name="Genome Announc.">
        <title>Genome sequence of the saprophytic ascomycete Epicoccum nigrum ICMP 19927 strain isolated from New Zealand.</title>
        <authorList>
            <person name="Fokin M."/>
            <person name="Fleetwood D."/>
            <person name="Weir B.S."/>
            <person name="Villas-Boas S.G."/>
        </authorList>
    </citation>
    <scope>NUCLEOTIDE SEQUENCE [LARGE SCALE GENOMIC DNA]</scope>
    <source>
        <strain evidence="4 5">ICMP 19927</strain>
    </source>
</reference>
<sequence length="372" mass="41197">MASLRSTLCRSSRTIRPPRSTCVYATHSTRTYCKANIGQRKDATRPLQRLCPYTATTVSRHHSTQQHSPERSPINTAQDPRIYPIFEATTGTFQYIVADPSSNASVIIDPVLDFDPCTSTISTTSADALLTLISKEYLNIHYILETHAHADHISAASYLQAQLSKTQTRPQIGIGARIDAVQKLFGARYGVPPAEYSTAFDRLFSDDELLTVGGMHITAMHLPGHTPDHMGYRIGANVFCGDSLFHADIGTARTDFPGGSARALWASAQKLLALPDETRIWTGHDYPPEGARAPVAVMTVRQHREENRHVGVDRGEEEFVDIRMQRDKALGAPRLLHQSLQVNVRGGRLPAADEDGRRMLRVPLKLHGTESW</sequence>
<dbReference type="GO" id="GO:0070813">
    <property type="term" value="P:hydrogen sulfide metabolic process"/>
    <property type="evidence" value="ECO:0007669"/>
    <property type="project" value="TreeGrafter"/>
</dbReference>
<dbReference type="Gene3D" id="3.60.15.10">
    <property type="entry name" value="Ribonuclease Z/Hydroxyacylglutathione hydrolase-like"/>
    <property type="match status" value="1"/>
</dbReference>
<proteinExistence type="predicted"/>
<keyword evidence="1" id="KW-0479">Metal-binding</keyword>
<dbReference type="Proteomes" id="UP000193240">
    <property type="component" value="Unassembled WGS sequence"/>
</dbReference>
<dbReference type="GO" id="GO:0046872">
    <property type="term" value="F:metal ion binding"/>
    <property type="evidence" value="ECO:0007669"/>
    <property type="project" value="UniProtKB-KW"/>
</dbReference>
<dbReference type="PANTHER" id="PTHR43084:SF1">
    <property type="entry name" value="PERSULFIDE DIOXYGENASE ETHE1, MITOCHONDRIAL"/>
    <property type="match status" value="1"/>
</dbReference>
<evidence type="ECO:0000313" key="4">
    <source>
        <dbReference type="EMBL" id="OSS51381.1"/>
    </source>
</evidence>
<dbReference type="PANTHER" id="PTHR43084">
    <property type="entry name" value="PERSULFIDE DIOXYGENASE ETHE1"/>
    <property type="match status" value="1"/>
</dbReference>
<evidence type="ECO:0000313" key="5">
    <source>
        <dbReference type="Proteomes" id="UP000193240"/>
    </source>
</evidence>
<protein>
    <recommendedName>
        <fullName evidence="3">Metallo-beta-lactamase domain-containing protein</fullName>
    </recommendedName>
</protein>
<dbReference type="OMA" id="GTWQYLI"/>
<dbReference type="InterPro" id="IPR044528">
    <property type="entry name" value="POD-like_MBL-fold"/>
</dbReference>
<dbReference type="STRING" id="105696.A0A1Y2M5P6"/>
<dbReference type="InParanoid" id="A0A1Y2M5P6"/>
<dbReference type="GO" id="GO:0050313">
    <property type="term" value="F:sulfur dioxygenase activity"/>
    <property type="evidence" value="ECO:0007669"/>
    <property type="project" value="InterPro"/>
</dbReference>
<dbReference type="GO" id="GO:0006749">
    <property type="term" value="P:glutathione metabolic process"/>
    <property type="evidence" value="ECO:0007669"/>
    <property type="project" value="InterPro"/>
</dbReference>
<accession>A0A1Y2M5P6</accession>
<evidence type="ECO:0000256" key="2">
    <source>
        <dbReference type="SAM" id="MobiDB-lite"/>
    </source>
</evidence>
<organism evidence="4 5">
    <name type="scientific">Epicoccum nigrum</name>
    <name type="common">Soil fungus</name>
    <name type="synonym">Epicoccum purpurascens</name>
    <dbReference type="NCBI Taxonomy" id="105696"/>
    <lineage>
        <taxon>Eukaryota</taxon>
        <taxon>Fungi</taxon>
        <taxon>Dikarya</taxon>
        <taxon>Ascomycota</taxon>
        <taxon>Pezizomycotina</taxon>
        <taxon>Dothideomycetes</taxon>
        <taxon>Pleosporomycetidae</taxon>
        <taxon>Pleosporales</taxon>
        <taxon>Pleosporineae</taxon>
        <taxon>Didymellaceae</taxon>
        <taxon>Epicoccum</taxon>
    </lineage>
</organism>
<dbReference type="EMBL" id="KZ107840">
    <property type="protein sequence ID" value="OSS51381.1"/>
    <property type="molecule type" value="Genomic_DNA"/>
</dbReference>
<dbReference type="SUPFAM" id="SSF56281">
    <property type="entry name" value="Metallo-hydrolase/oxidoreductase"/>
    <property type="match status" value="1"/>
</dbReference>
<keyword evidence="5" id="KW-1185">Reference proteome</keyword>
<feature type="region of interest" description="Disordered" evidence="2">
    <location>
        <begin position="57"/>
        <end position="78"/>
    </location>
</feature>
<dbReference type="CDD" id="cd07724">
    <property type="entry name" value="POD-like_MBL-fold"/>
    <property type="match status" value="1"/>
</dbReference>
<dbReference type="InterPro" id="IPR001279">
    <property type="entry name" value="Metallo-B-lactamas"/>
</dbReference>
<feature type="domain" description="Metallo-beta-lactamase" evidence="3">
    <location>
        <begin position="91"/>
        <end position="284"/>
    </location>
</feature>
<evidence type="ECO:0000259" key="3">
    <source>
        <dbReference type="SMART" id="SM00849"/>
    </source>
</evidence>
<dbReference type="SMART" id="SM00849">
    <property type="entry name" value="Lactamase_B"/>
    <property type="match status" value="1"/>
</dbReference>
<dbReference type="InterPro" id="IPR036866">
    <property type="entry name" value="RibonucZ/Hydroxyglut_hydro"/>
</dbReference>
<dbReference type="InterPro" id="IPR051682">
    <property type="entry name" value="Mito_Persulfide_Diox"/>
</dbReference>